<comment type="catalytic activity">
    <reaction evidence="6">
        <text>1-hexadecanoyl-2-(9Z,12Z-octadecadienoyl)-sn-glycero-3-phosphoethanolamine + H2O = 1-hexadecanoyl-sn-glycero-3-phosphoethanolamine + (9Z,12Z)-octadecadienoate + H(+)</text>
        <dbReference type="Rhea" id="RHEA:40815"/>
        <dbReference type="ChEBI" id="CHEBI:15377"/>
        <dbReference type="ChEBI" id="CHEBI:15378"/>
        <dbReference type="ChEBI" id="CHEBI:30245"/>
        <dbReference type="ChEBI" id="CHEBI:73004"/>
        <dbReference type="ChEBI" id="CHEBI:73008"/>
    </reaction>
    <physiologicalReaction direction="left-to-right" evidence="6">
        <dbReference type="Rhea" id="RHEA:40816"/>
    </physiologicalReaction>
</comment>
<feature type="domain" description="Phospholipase A2-like central" evidence="13">
    <location>
        <begin position="120"/>
        <end position="236"/>
    </location>
</feature>
<dbReference type="AlphaFoldDB" id="A0A4X1W477"/>
<protein>
    <recommendedName>
        <fullName evidence="11">Phospholipase A2</fullName>
        <ecNumber evidence="11">3.1.1.4</ecNumber>
    </recommendedName>
</protein>
<evidence type="ECO:0000256" key="3">
    <source>
        <dbReference type="ARBA" id="ARBA00022525"/>
    </source>
</evidence>
<comment type="similarity">
    <text evidence="2 10">Belongs to the phospholipase A2 family.</text>
</comment>
<dbReference type="GO" id="GO:0006644">
    <property type="term" value="P:phospholipid metabolic process"/>
    <property type="evidence" value="ECO:0007669"/>
    <property type="project" value="InterPro"/>
</dbReference>
<evidence type="ECO:0000256" key="12">
    <source>
        <dbReference type="SAM" id="MobiDB-lite"/>
    </source>
</evidence>
<dbReference type="Proteomes" id="UP000314985">
    <property type="component" value="Chromosome 6"/>
</dbReference>
<keyword evidence="4 9" id="KW-1015">Disulfide bond</keyword>
<accession>A0A4X1W477</accession>
<dbReference type="PANTHER" id="PTHR11716">
    <property type="entry name" value="PHOSPHOLIPASE A2 FAMILY MEMBER"/>
    <property type="match status" value="1"/>
</dbReference>
<feature type="disulfide bond" evidence="9">
    <location>
        <begin position="147"/>
        <end position="163"/>
    </location>
</feature>
<comment type="catalytic activity">
    <reaction evidence="11">
        <text>a 1,2-diacyl-sn-glycero-3-phosphocholine + H2O = a 1-acyl-sn-glycero-3-phosphocholine + a fatty acid + H(+)</text>
        <dbReference type="Rhea" id="RHEA:15801"/>
        <dbReference type="ChEBI" id="CHEBI:15377"/>
        <dbReference type="ChEBI" id="CHEBI:15378"/>
        <dbReference type="ChEBI" id="CHEBI:28868"/>
        <dbReference type="ChEBI" id="CHEBI:57643"/>
        <dbReference type="ChEBI" id="CHEBI:58168"/>
        <dbReference type="EC" id="3.1.1.4"/>
    </reaction>
</comment>
<dbReference type="InterPro" id="IPR033113">
    <property type="entry name" value="PLA2_histidine"/>
</dbReference>
<evidence type="ECO:0000256" key="2">
    <source>
        <dbReference type="ARBA" id="ARBA00007056"/>
    </source>
</evidence>
<name>A0A4X1W477_PIG</name>
<reference evidence="14 15" key="1">
    <citation type="submission" date="2017-08" db="EMBL/GenBank/DDBJ databases">
        <title>USMARCv1.0.</title>
        <authorList>
            <person name="Hannum G.I."/>
            <person name="Koren S."/>
            <person name="Schroeder S.G."/>
            <person name="Chin S.C."/>
            <person name="Nonneman D.J."/>
            <person name="Becker S.A."/>
            <person name="Rosen B.D."/>
            <person name="Bickhart D.M."/>
            <person name="Putnam N.H."/>
            <person name="Green R.E."/>
            <person name="Tuggle C.K."/>
            <person name="Liu H."/>
            <person name="Rohrer G.A."/>
            <person name="Warr A."/>
            <person name="Hall R."/>
            <person name="Kim K."/>
            <person name="Hume D.A."/>
            <person name="Talbot R."/>
            <person name="Chow W."/>
            <person name="Howe K."/>
            <person name="Schwartz A.S."/>
            <person name="Watson M."/>
            <person name="Archibald A.L."/>
            <person name="Phillippy A.M."/>
            <person name="Smith T.P.L."/>
        </authorList>
    </citation>
    <scope>NUCLEOTIDE SEQUENCE [LARGE SCALE GENOMIC DNA]</scope>
</reference>
<evidence type="ECO:0000256" key="10">
    <source>
        <dbReference type="RuleBase" id="RU003654"/>
    </source>
</evidence>
<dbReference type="SUPFAM" id="SSF48619">
    <property type="entry name" value="Phospholipase A2, PLA2"/>
    <property type="match status" value="1"/>
</dbReference>
<evidence type="ECO:0000256" key="11">
    <source>
        <dbReference type="RuleBase" id="RU361236"/>
    </source>
</evidence>
<evidence type="ECO:0000256" key="9">
    <source>
        <dbReference type="PIRSR" id="PIRSR601211-3"/>
    </source>
</evidence>
<reference evidence="14" key="2">
    <citation type="submission" date="2025-08" db="UniProtKB">
        <authorList>
            <consortium name="Ensembl"/>
        </authorList>
    </citation>
    <scope>IDENTIFICATION</scope>
</reference>
<feature type="disulfide bond" evidence="9">
    <location>
        <begin position="178"/>
        <end position="205"/>
    </location>
</feature>
<dbReference type="Ensembl" id="ENSSSCT00070057957.1">
    <property type="protein sequence ID" value="ENSSSCP00070049275.1"/>
    <property type="gene ID" value="ENSSSCG00070028898.1"/>
</dbReference>
<dbReference type="Gene3D" id="1.20.90.10">
    <property type="entry name" value="Phospholipase A2 domain"/>
    <property type="match status" value="1"/>
</dbReference>
<feature type="disulfide bond" evidence="9">
    <location>
        <begin position="162"/>
        <end position="219"/>
    </location>
</feature>
<feature type="binding site" evidence="8">
    <location>
        <position position="146"/>
    </location>
    <ligand>
        <name>Ca(2+)</name>
        <dbReference type="ChEBI" id="CHEBI:29108"/>
    </ligand>
</feature>
<dbReference type="GO" id="GO:0050482">
    <property type="term" value="P:arachidonate secretion"/>
    <property type="evidence" value="ECO:0007669"/>
    <property type="project" value="InterPro"/>
</dbReference>
<comment type="catalytic activity">
    <reaction evidence="5">
        <text>1-hexadecanoyl-2-(9Z-octadecenoyl)-sn-glycero-3-phosphocholine + H2O = 1-hexadecanoyl-sn-glycero-3-phosphocholine + (9Z)-octadecenoate + H(+)</text>
        <dbReference type="Rhea" id="RHEA:38779"/>
        <dbReference type="ChEBI" id="CHEBI:15377"/>
        <dbReference type="ChEBI" id="CHEBI:15378"/>
        <dbReference type="ChEBI" id="CHEBI:30823"/>
        <dbReference type="ChEBI" id="CHEBI:72998"/>
        <dbReference type="ChEBI" id="CHEBI:73001"/>
    </reaction>
    <physiologicalReaction direction="left-to-right" evidence="5">
        <dbReference type="Rhea" id="RHEA:38780"/>
    </physiologicalReaction>
</comment>
<dbReference type="GO" id="GO:0005576">
    <property type="term" value="C:extracellular region"/>
    <property type="evidence" value="ECO:0007669"/>
    <property type="project" value="UniProtKB-SubCell"/>
</dbReference>
<dbReference type="InterPro" id="IPR016090">
    <property type="entry name" value="PLA2-like_dom"/>
</dbReference>
<organism evidence="14 15">
    <name type="scientific">Sus scrofa</name>
    <name type="common">Pig</name>
    <dbReference type="NCBI Taxonomy" id="9823"/>
    <lineage>
        <taxon>Eukaryota</taxon>
        <taxon>Metazoa</taxon>
        <taxon>Chordata</taxon>
        <taxon>Craniata</taxon>
        <taxon>Vertebrata</taxon>
        <taxon>Euteleostomi</taxon>
        <taxon>Mammalia</taxon>
        <taxon>Eutheria</taxon>
        <taxon>Laurasiatheria</taxon>
        <taxon>Artiodactyla</taxon>
        <taxon>Suina</taxon>
        <taxon>Suidae</taxon>
        <taxon>Sus</taxon>
    </lineage>
</organism>
<feature type="disulfide bond" evidence="9">
    <location>
        <begin position="197"/>
        <end position="210"/>
    </location>
</feature>
<dbReference type="GO" id="GO:0005509">
    <property type="term" value="F:calcium ion binding"/>
    <property type="evidence" value="ECO:0007669"/>
    <property type="project" value="InterPro"/>
</dbReference>
<sequence>MGGREEVEPPFSRPCVTSLLPRGIAPALPCQRGSEKLGPVPWSLWSAFQGLHDLCRWLLKTQNMADGARANPKGFRKKALVRRPSGWRGPSRTSRSGLGMKKLLTVTLLASSVLPLAQSSLLNLKSMVEAITGRNAILSFVGYGCYCGLGGRGLPMDEVDWCCHAHDCCYQKLFDLDCHPYVDHYDYTIENNTNLVCSQLNQTECDKQTCECDKSLVLCFQSRYTGKSIATTSTSTARAPHPTAASMSHPQQRQAAALAPWCPPRLPSVPWRSDREEGWKFELWGQDGWSRWRWEQIGSPQAAPLPPPWSPPARLALRGLGKAWALTLAPGLLRPSPGCGFVLDRAGSTWLGVGLC</sequence>
<feature type="binding site" evidence="8">
    <location>
        <position position="150"/>
    </location>
    <ligand>
        <name>Ca(2+)</name>
        <dbReference type="ChEBI" id="CHEBI:29108"/>
    </ligand>
</feature>
<comment type="subcellular location">
    <subcellularLocation>
        <location evidence="1 11">Secreted</location>
    </subcellularLocation>
</comment>
<dbReference type="PROSITE" id="PS00118">
    <property type="entry name" value="PA2_HIS"/>
    <property type="match status" value="1"/>
</dbReference>
<keyword evidence="11" id="KW-0378">Hydrolase</keyword>
<feature type="disulfide bond" evidence="9">
    <location>
        <begin position="169"/>
        <end position="212"/>
    </location>
</feature>
<dbReference type="PANTHER" id="PTHR11716:SF8">
    <property type="entry name" value="GROUP IIF SECRETORY PHOSPHOLIPASE A2"/>
    <property type="match status" value="1"/>
</dbReference>
<evidence type="ECO:0000259" key="13">
    <source>
        <dbReference type="SMART" id="SM00085"/>
    </source>
</evidence>
<dbReference type="GO" id="GO:0004623">
    <property type="term" value="F:phospholipase A2 activity"/>
    <property type="evidence" value="ECO:0007669"/>
    <property type="project" value="UniProtKB-EC"/>
</dbReference>
<keyword evidence="11" id="KW-0443">Lipid metabolism</keyword>
<keyword evidence="8" id="KW-0479">Metal-binding</keyword>
<feature type="binding site" evidence="8">
    <location>
        <position position="167"/>
    </location>
    <ligand>
        <name>Ca(2+)</name>
        <dbReference type="ChEBI" id="CHEBI:29108"/>
    </ligand>
</feature>
<feature type="active site" evidence="7">
    <location>
        <position position="213"/>
    </location>
</feature>
<evidence type="ECO:0000313" key="14">
    <source>
        <dbReference type="Ensembl" id="ENSSSCP00070049275.1"/>
    </source>
</evidence>
<dbReference type="CDD" id="cd00125">
    <property type="entry name" value="PLA2c"/>
    <property type="match status" value="1"/>
</dbReference>
<dbReference type="FunFam" id="1.20.90.10:FF:000001">
    <property type="entry name" value="Basic phospholipase A2 homolog"/>
    <property type="match status" value="1"/>
</dbReference>
<feature type="active site" evidence="7">
    <location>
        <position position="166"/>
    </location>
</feature>
<evidence type="ECO:0000313" key="15">
    <source>
        <dbReference type="Proteomes" id="UP000314985"/>
    </source>
</evidence>
<keyword evidence="8 11" id="KW-0106">Calcium</keyword>
<evidence type="ECO:0000256" key="5">
    <source>
        <dbReference type="ARBA" id="ARBA00048699"/>
    </source>
</evidence>
<evidence type="ECO:0000256" key="6">
    <source>
        <dbReference type="ARBA" id="ARBA00049039"/>
    </source>
</evidence>
<feature type="compositionally biased region" description="Low complexity" evidence="12">
    <location>
        <begin position="231"/>
        <end position="246"/>
    </location>
</feature>
<feature type="binding site" evidence="8">
    <location>
        <position position="148"/>
    </location>
    <ligand>
        <name>Ca(2+)</name>
        <dbReference type="ChEBI" id="CHEBI:29108"/>
    </ligand>
</feature>
<dbReference type="Pfam" id="PF00068">
    <property type="entry name" value="Phospholip_A2_1"/>
    <property type="match status" value="1"/>
</dbReference>
<dbReference type="InterPro" id="IPR001211">
    <property type="entry name" value="PLA2"/>
</dbReference>
<dbReference type="SMART" id="SM00085">
    <property type="entry name" value="PA2c"/>
    <property type="match status" value="1"/>
</dbReference>
<evidence type="ECO:0000256" key="4">
    <source>
        <dbReference type="ARBA" id="ARBA00023157"/>
    </source>
</evidence>
<proteinExistence type="inferred from homology"/>
<dbReference type="GO" id="GO:0016042">
    <property type="term" value="P:lipid catabolic process"/>
    <property type="evidence" value="ECO:0007669"/>
    <property type="project" value="InterPro"/>
</dbReference>
<dbReference type="EC" id="3.1.1.4" evidence="11"/>
<feature type="region of interest" description="Disordered" evidence="12">
    <location>
        <begin position="231"/>
        <end position="250"/>
    </location>
</feature>
<evidence type="ECO:0000256" key="8">
    <source>
        <dbReference type="PIRSR" id="PIRSR601211-2"/>
    </source>
</evidence>
<evidence type="ECO:0000256" key="7">
    <source>
        <dbReference type="PIRSR" id="PIRSR601211-1"/>
    </source>
</evidence>
<comment type="cofactor">
    <cofactor evidence="8">
        <name>Ca(2+)</name>
        <dbReference type="ChEBI" id="CHEBI:29108"/>
    </cofactor>
    <text evidence="8">Binds 1 Ca(2+) ion per subunit.</text>
</comment>
<dbReference type="PRINTS" id="PR00389">
    <property type="entry name" value="PHPHLIPASEA2"/>
</dbReference>
<keyword evidence="3 11" id="KW-0964">Secreted</keyword>
<evidence type="ECO:0000256" key="1">
    <source>
        <dbReference type="ARBA" id="ARBA00004613"/>
    </source>
</evidence>
<dbReference type="InterPro" id="IPR036444">
    <property type="entry name" value="PLipase_A2_dom_sf"/>
</dbReference>